<evidence type="ECO:0000313" key="2">
    <source>
        <dbReference type="EMBL" id="AWW43676.1"/>
    </source>
</evidence>
<name>A0A2Z4JF46_9ACTN</name>
<dbReference type="EMBL" id="CP030074">
    <property type="protein sequence ID" value="AWW43676.1"/>
    <property type="molecule type" value="Genomic_DNA"/>
</dbReference>
<accession>A0A2Z4JF46</accession>
<evidence type="ECO:0000313" key="3">
    <source>
        <dbReference type="Proteomes" id="UP000249616"/>
    </source>
</evidence>
<sequence length="526" mass="58073">MPPPSFRIDLSPCIPVRCGKHIEYVGLRELLTDAHRIDDLALPLPPARSGLYRVLAAICAAVTELDDPDQPIKEWLDHRAELLRREDGFDTDAVHAYFDADPGAFDLFHPTRPWWQDAALAVQCPKRSGINSLIYGRAAGRNLVWFNPRHTDTDPQPVPTREALWSLLAYHYYGPSGRATTRTVDGVTSGQLKAGPLRSTVSFHPRGRTLYETLLLHQTPYRGDDQAPGSDACPWQEPPAHPLRTPHAATWPKRLLTGRSVHAALLVPDASGEHVTDAYLTWATQHPLLEATDPYLVYDIDPKAPAERRRSPRRANADHALFRALPALALAGDEHRPGCRPEAFTTINSLPKDTRARLRVWVCGFDQEGQVNNRIWYTSLTPPIWPLAQENDPVKASRIVECCAAAETLGAALRRQADQAWKDTGLTPPPAKGGGKRDTSPWAGQALAGYWPRAEQAFWELLDDTRSAYGVFAATAITALSETTRDALNRLPKAGPALARAVQSLRRAGTPPDDTLRPTKGPHAQP</sequence>
<organism evidence="2 3">
    <name type="scientific">Streptomyces cadmiisoli</name>
    <dbReference type="NCBI Taxonomy" id="2184053"/>
    <lineage>
        <taxon>Bacteria</taxon>
        <taxon>Bacillati</taxon>
        <taxon>Actinomycetota</taxon>
        <taxon>Actinomycetes</taxon>
        <taxon>Kitasatosporales</taxon>
        <taxon>Streptomycetaceae</taxon>
        <taxon>Streptomyces</taxon>
        <taxon>Streptomyces aurantiacus group</taxon>
    </lineage>
</organism>
<dbReference type="RefSeq" id="WP_079000447.1">
    <property type="nucleotide sequence ID" value="NZ_CP030074.1"/>
</dbReference>
<dbReference type="KEGG" id="scad:DN051_44465"/>
<dbReference type="Pfam" id="PF09481">
    <property type="entry name" value="CRISPR_Cse1"/>
    <property type="match status" value="1"/>
</dbReference>
<keyword evidence="2" id="KW-0614">Plasmid</keyword>
<dbReference type="AlphaFoldDB" id="A0A2Z4JF46"/>
<evidence type="ECO:0000256" key="1">
    <source>
        <dbReference type="SAM" id="MobiDB-lite"/>
    </source>
</evidence>
<feature type="region of interest" description="Disordered" evidence="1">
    <location>
        <begin position="503"/>
        <end position="526"/>
    </location>
</feature>
<dbReference type="Proteomes" id="UP000249616">
    <property type="component" value="Plasmid unnamed1"/>
</dbReference>
<dbReference type="NCBIfam" id="TIGR02547">
    <property type="entry name" value="casA_cse1"/>
    <property type="match status" value="1"/>
</dbReference>
<keyword evidence="3" id="KW-1185">Reference proteome</keyword>
<dbReference type="InterPro" id="IPR013381">
    <property type="entry name" value="CRISPR-assoc_prot_Cse1"/>
</dbReference>
<feature type="region of interest" description="Disordered" evidence="1">
    <location>
        <begin position="422"/>
        <end position="441"/>
    </location>
</feature>
<proteinExistence type="predicted"/>
<gene>
    <name evidence="2" type="primary">casA</name>
    <name evidence="2" type="ORF">DN051_44465</name>
</gene>
<reference evidence="3" key="1">
    <citation type="submission" date="2018-06" db="EMBL/GenBank/DDBJ databases">
        <authorList>
            <person name="Li K."/>
        </authorList>
    </citation>
    <scope>NUCLEOTIDE SEQUENCE [LARGE SCALE GENOMIC DNA]</scope>
    <source>
        <strain evidence="3">ZFG47</strain>
        <plasmid evidence="3">unnamed1</plasmid>
    </source>
</reference>
<protein>
    <submittedName>
        <fullName evidence="2">Type I-E CRISPR-associated protein Cse1/CasA</fullName>
    </submittedName>
</protein>
<geneLocation type="plasmid" evidence="2 3">
    <name>unnamed1</name>
</geneLocation>